<dbReference type="PANTHER" id="PTHR43439:SF1">
    <property type="entry name" value="PHENYLACETATE-COENZYME A LIGASE"/>
    <property type="match status" value="1"/>
</dbReference>
<protein>
    <recommendedName>
        <fullName evidence="7 9">Phenylacetate-coenzyme A ligase</fullName>
        <ecNumber evidence="6 9">6.2.1.30</ecNumber>
    </recommendedName>
    <alternativeName>
        <fullName evidence="8 9">Phenylacetyl-CoA ligase</fullName>
    </alternativeName>
</protein>
<evidence type="ECO:0000256" key="8">
    <source>
        <dbReference type="ARBA" id="ARBA00075111"/>
    </source>
</evidence>
<evidence type="ECO:0000256" key="4">
    <source>
        <dbReference type="ARBA" id="ARBA00060591"/>
    </source>
</evidence>
<dbReference type="Pfam" id="PF00501">
    <property type="entry name" value="AMP-binding"/>
    <property type="match status" value="1"/>
</dbReference>
<dbReference type="InterPro" id="IPR011880">
    <property type="entry name" value="PA_CoA_ligase"/>
</dbReference>
<dbReference type="UniPathway" id="UPA00930"/>
<dbReference type="InterPro" id="IPR051414">
    <property type="entry name" value="Adenylate-forming_Reductase"/>
</dbReference>
<keyword evidence="3 9" id="KW-0547">Nucleotide-binding</keyword>
<evidence type="ECO:0000256" key="1">
    <source>
        <dbReference type="ARBA" id="ARBA00011245"/>
    </source>
</evidence>
<keyword evidence="13" id="KW-1185">Reference proteome</keyword>
<evidence type="ECO:0000256" key="5">
    <source>
        <dbReference type="ARBA" id="ARBA00061566"/>
    </source>
</evidence>
<gene>
    <name evidence="12" type="ORF">CLOSTASPAR_05069</name>
</gene>
<evidence type="ECO:0000256" key="2">
    <source>
        <dbReference type="ARBA" id="ARBA00022598"/>
    </source>
</evidence>
<dbReference type="Gene3D" id="3.30.300.30">
    <property type="match status" value="1"/>
</dbReference>
<dbReference type="Pfam" id="PF14535">
    <property type="entry name" value="AMP-binding_C_2"/>
    <property type="match status" value="1"/>
</dbReference>
<dbReference type="InterPro" id="IPR045851">
    <property type="entry name" value="AMP-bd_C_sf"/>
</dbReference>
<dbReference type="SUPFAM" id="SSF56801">
    <property type="entry name" value="Acetyl-CoA synthetase-like"/>
    <property type="match status" value="1"/>
</dbReference>
<dbReference type="GO" id="GO:0000166">
    <property type="term" value="F:nucleotide binding"/>
    <property type="evidence" value="ECO:0007669"/>
    <property type="project" value="UniProtKB-KW"/>
</dbReference>
<dbReference type="CDD" id="cd05913">
    <property type="entry name" value="PaaK"/>
    <property type="match status" value="1"/>
</dbReference>
<dbReference type="PANTHER" id="PTHR43439">
    <property type="entry name" value="PHENYLACETATE-COENZYME A LIGASE"/>
    <property type="match status" value="1"/>
</dbReference>
<dbReference type="EMBL" id="ACCJ01000419">
    <property type="protein sequence ID" value="EEG52876.1"/>
    <property type="molecule type" value="Genomic_DNA"/>
</dbReference>
<evidence type="ECO:0000256" key="7">
    <source>
        <dbReference type="ARBA" id="ARBA00068695"/>
    </source>
</evidence>
<comment type="function">
    <text evidence="9">Catalyzes the activation of phenylacetic acid (PA) to phenylacetyl-CoA (PA-CoA).</text>
</comment>
<comment type="subunit">
    <text evidence="1">Monomer.</text>
</comment>
<dbReference type="FunFam" id="3.40.50.12780:FF:000016">
    <property type="entry name" value="Phenylacetate-coenzyme A ligase"/>
    <property type="match status" value="1"/>
</dbReference>
<evidence type="ECO:0000259" key="10">
    <source>
        <dbReference type="Pfam" id="PF00501"/>
    </source>
</evidence>
<evidence type="ECO:0000259" key="11">
    <source>
        <dbReference type="Pfam" id="PF14535"/>
    </source>
</evidence>
<dbReference type="Proteomes" id="UP000004756">
    <property type="component" value="Unassembled WGS sequence"/>
</dbReference>
<sequence length="439" mass="49007">MIGEDTDMIWNETKECMSRDEMTNLQSARLVKLVDRVYHNVEYYRKKMQAVGLEPGDIRGLEDLDKLPFTTKDDLRETYPFGLFAVPNSQIVRIHASSGTTGKPTVVGYTRRDIDVWSECVARCISMAGLGKNDIIQVAYGYGLFTGGLGAHYGAEKMGATVVPMSTGNTKKLINMMIDFGVTGIMCTPSYLLHIAETIEEMGVRDQIKLKASLNGAEPWTEKMRHKIEEKLGIEAHDIYGLSEIMGPGVATDCNLHCGLHVHEDHFLPEIVDPETLKPVGDGVTGELVFSTLTKEGIPLIRYRTKDLTSLDHTTCECGRTTARIARFKGRTDDMLIIRGVNVFPSQIESALLEMGGTTPHYLMIVDRVNNLDTLEVHVEVEERFFSDEIRALENLTKQIEYTLQQAIGLAAKVKLVEPKGLERSMGKSVHVIDKRKLD</sequence>
<dbReference type="GO" id="GO:0010124">
    <property type="term" value="P:phenylacetate catabolic process"/>
    <property type="evidence" value="ECO:0007669"/>
    <property type="project" value="UniProtKB-UniRule"/>
</dbReference>
<keyword evidence="2 9" id="KW-0436">Ligase</keyword>
<feature type="domain" description="AMP-dependent ligase C-terminal" evidence="11">
    <location>
        <begin position="340"/>
        <end position="436"/>
    </location>
</feature>
<comment type="pathway">
    <text evidence="4 9">Aromatic compound metabolism; phenylacetate degradation.</text>
</comment>
<name>C0D722_9FIRM</name>
<dbReference type="EC" id="6.2.1.30" evidence="6 9"/>
<comment type="caution">
    <text evidence="12">The sequence shown here is derived from an EMBL/GenBank/DDBJ whole genome shotgun (WGS) entry which is preliminary data.</text>
</comment>
<feature type="domain" description="AMP-dependent synthetase/ligase" evidence="10">
    <location>
        <begin position="88"/>
        <end position="291"/>
    </location>
</feature>
<evidence type="ECO:0000313" key="12">
    <source>
        <dbReference type="EMBL" id="EEG52876.1"/>
    </source>
</evidence>
<comment type="catalytic activity">
    <reaction evidence="9">
        <text>2-phenylacetate + ATP + CoA = phenylacetyl-CoA + AMP + diphosphate</text>
        <dbReference type="Rhea" id="RHEA:20956"/>
        <dbReference type="ChEBI" id="CHEBI:18401"/>
        <dbReference type="ChEBI" id="CHEBI:30616"/>
        <dbReference type="ChEBI" id="CHEBI:33019"/>
        <dbReference type="ChEBI" id="CHEBI:57287"/>
        <dbReference type="ChEBI" id="CHEBI:57390"/>
        <dbReference type="ChEBI" id="CHEBI:456215"/>
        <dbReference type="EC" id="6.2.1.30"/>
    </reaction>
</comment>
<proteinExistence type="inferred from homology"/>
<evidence type="ECO:0000256" key="6">
    <source>
        <dbReference type="ARBA" id="ARBA00066629"/>
    </source>
</evidence>
<reference evidence="12 13" key="2">
    <citation type="submission" date="2009-02" db="EMBL/GenBank/DDBJ databases">
        <title>Draft genome sequence of Clostridium asparagiforme (DSM 15981).</title>
        <authorList>
            <person name="Sudarsanam P."/>
            <person name="Ley R."/>
            <person name="Guruge J."/>
            <person name="Turnbaugh P.J."/>
            <person name="Mahowald M."/>
            <person name="Liep D."/>
            <person name="Gordon J."/>
        </authorList>
    </citation>
    <scope>NUCLEOTIDE SEQUENCE [LARGE SCALE GENOMIC DNA]</scope>
    <source>
        <strain evidence="12 13">DSM 15981</strain>
    </source>
</reference>
<evidence type="ECO:0000256" key="3">
    <source>
        <dbReference type="ARBA" id="ARBA00022741"/>
    </source>
</evidence>
<dbReference type="HOGENOM" id="CLU_035301_1_1_9"/>
<dbReference type="GO" id="GO:0047475">
    <property type="term" value="F:phenylacetate-CoA ligase activity"/>
    <property type="evidence" value="ECO:0007669"/>
    <property type="project" value="UniProtKB-EC"/>
</dbReference>
<evidence type="ECO:0000313" key="13">
    <source>
        <dbReference type="Proteomes" id="UP000004756"/>
    </source>
</evidence>
<accession>C0D722</accession>
<dbReference type="InterPro" id="IPR042099">
    <property type="entry name" value="ANL_N_sf"/>
</dbReference>
<organism evidence="12 13">
    <name type="scientific">[Clostridium] asparagiforme DSM 15981</name>
    <dbReference type="NCBI Taxonomy" id="518636"/>
    <lineage>
        <taxon>Bacteria</taxon>
        <taxon>Bacillati</taxon>
        <taxon>Bacillota</taxon>
        <taxon>Clostridia</taxon>
        <taxon>Lachnospirales</taxon>
        <taxon>Lachnospiraceae</taxon>
        <taxon>Enterocloster</taxon>
    </lineage>
</organism>
<dbReference type="InterPro" id="IPR000873">
    <property type="entry name" value="AMP-dep_synth/lig_dom"/>
</dbReference>
<dbReference type="Gene3D" id="3.40.50.12780">
    <property type="entry name" value="N-terminal domain of ligase-like"/>
    <property type="match status" value="1"/>
</dbReference>
<comment type="similarity">
    <text evidence="5 9">Belongs to the phenylacetyl-CoA ligase family.</text>
</comment>
<dbReference type="AlphaFoldDB" id="C0D722"/>
<reference evidence="12 13" key="1">
    <citation type="submission" date="2009-01" db="EMBL/GenBank/DDBJ databases">
        <authorList>
            <person name="Fulton L."/>
            <person name="Clifton S."/>
            <person name="Fulton B."/>
            <person name="Xu J."/>
            <person name="Minx P."/>
            <person name="Pepin K.H."/>
            <person name="Johnson M."/>
            <person name="Bhonagiri V."/>
            <person name="Nash W.E."/>
            <person name="Mardis E.R."/>
            <person name="Wilson R.K."/>
        </authorList>
    </citation>
    <scope>NUCLEOTIDE SEQUENCE [LARGE SCALE GENOMIC DNA]</scope>
    <source>
        <strain evidence="12 13">DSM 15981</strain>
    </source>
</reference>
<evidence type="ECO:0000256" key="9">
    <source>
        <dbReference type="PIRNR" id="PIRNR006444"/>
    </source>
</evidence>
<dbReference type="InterPro" id="IPR028154">
    <property type="entry name" value="AMP-dep_Lig_C"/>
</dbReference>
<dbReference type="PIRSF" id="PIRSF006444">
    <property type="entry name" value="PaaK"/>
    <property type="match status" value="1"/>
</dbReference>